<keyword evidence="2" id="KW-0812">Transmembrane</keyword>
<reference evidence="3 4" key="1">
    <citation type="submission" date="2017-04" db="EMBL/GenBank/DDBJ databases">
        <authorList>
            <person name="Afonso C.L."/>
            <person name="Miller P.J."/>
            <person name="Scott M.A."/>
            <person name="Spackman E."/>
            <person name="Goraichik I."/>
            <person name="Dimitrov K.M."/>
            <person name="Suarez D.L."/>
            <person name="Swayne D.E."/>
        </authorList>
    </citation>
    <scope>NUCLEOTIDE SEQUENCE [LARGE SCALE GENOMIC DNA]</scope>
    <source>
        <strain evidence="3 4">USBA 355</strain>
    </source>
</reference>
<dbReference type="RefSeq" id="WP_159460316.1">
    <property type="nucleotide sequence ID" value="NZ_FWZX01000026.1"/>
</dbReference>
<sequence>MSRDSIVETSLVGLRPVGIDGRRTLDAWDQMVAFIEADPELGPEHARLFAEPVAEGSDAVEWYRPAGLEGEAVPLEDLEEDRQDQTRLRARSLSEALRARADVLRASPKEELRRMGETLNSALLLPAERPILYDVGGQPVLINWGTLNDLPDPPLAVLQDYLRAKPPPVEPAPLKPPPLPPPATAAEPAGQLLASTLVITERWSWWNLLWLLFALLIALLLFLFFFGCGLGLPLGRGLIDYCPRTLLATPALADERARGNALQAEMERLQATLRDLPPCSARAHADAAGDAPPPPGEPDSFDRALEGVRPRDRGEILVTLIWEAAGYPDLDLKVVCPDGSVITYNHRSSCGGLLDVDANGGDDRRDSPVENIYWEAGRAGPGKYRVFVDNYKGRGAGVSPVPFRLRVKIGDEAKVYEGRVAPSGAGDYVASFTLE</sequence>
<evidence type="ECO:0000313" key="4">
    <source>
        <dbReference type="Proteomes" id="UP000192917"/>
    </source>
</evidence>
<dbReference type="EMBL" id="FWZX01000026">
    <property type="protein sequence ID" value="SMF66242.1"/>
    <property type="molecule type" value="Genomic_DNA"/>
</dbReference>
<accession>A0A1Y6CJH9</accession>
<name>A0A1Y6CJH9_9PROT</name>
<dbReference type="STRING" id="560819.SAMN05428998_12687"/>
<keyword evidence="2" id="KW-1133">Transmembrane helix</keyword>
<proteinExistence type="predicted"/>
<keyword evidence="2" id="KW-0472">Membrane</keyword>
<evidence type="ECO:0000256" key="2">
    <source>
        <dbReference type="SAM" id="Phobius"/>
    </source>
</evidence>
<dbReference type="Proteomes" id="UP000192917">
    <property type="component" value="Unassembled WGS sequence"/>
</dbReference>
<evidence type="ECO:0000313" key="3">
    <source>
        <dbReference type="EMBL" id="SMF66242.1"/>
    </source>
</evidence>
<evidence type="ECO:0000256" key="1">
    <source>
        <dbReference type="SAM" id="MobiDB-lite"/>
    </source>
</evidence>
<gene>
    <name evidence="3" type="ORF">SAMN05428998_12687</name>
</gene>
<organism evidence="3 4">
    <name type="scientific">Tistlia consotensis USBA 355</name>
    <dbReference type="NCBI Taxonomy" id="560819"/>
    <lineage>
        <taxon>Bacteria</taxon>
        <taxon>Pseudomonadati</taxon>
        <taxon>Pseudomonadota</taxon>
        <taxon>Alphaproteobacteria</taxon>
        <taxon>Rhodospirillales</taxon>
        <taxon>Rhodovibrionaceae</taxon>
        <taxon>Tistlia</taxon>
    </lineage>
</organism>
<feature type="region of interest" description="Disordered" evidence="1">
    <location>
        <begin position="282"/>
        <end position="304"/>
    </location>
</feature>
<protein>
    <submittedName>
        <fullName evidence="3">Uncharacterized protein</fullName>
    </submittedName>
</protein>
<feature type="transmembrane region" description="Helical" evidence="2">
    <location>
        <begin position="203"/>
        <end position="226"/>
    </location>
</feature>
<keyword evidence="4" id="KW-1185">Reference proteome</keyword>
<dbReference type="AlphaFoldDB" id="A0A1Y6CJH9"/>